<gene>
    <name evidence="1" type="ORF">CCHLO57077_00004874</name>
</gene>
<feature type="non-terminal residue" evidence="1">
    <location>
        <position position="1"/>
    </location>
</feature>
<name>A0AA35LXA5_9HYPO</name>
<dbReference type="EMBL" id="CABFNP030000754">
    <property type="protein sequence ID" value="CAI6084361.1"/>
    <property type="molecule type" value="Genomic_DNA"/>
</dbReference>
<comment type="caution">
    <text evidence="1">The sequence shown here is derived from an EMBL/GenBank/DDBJ whole genome shotgun (WGS) entry which is preliminary data.</text>
</comment>
<protein>
    <submittedName>
        <fullName evidence="1">Uncharacterized protein</fullName>
    </submittedName>
</protein>
<evidence type="ECO:0000313" key="2">
    <source>
        <dbReference type="Proteomes" id="UP001160390"/>
    </source>
</evidence>
<dbReference type="AlphaFoldDB" id="A0AA35LXA5"/>
<proteinExistence type="predicted"/>
<organism evidence="1 2">
    <name type="scientific">Clonostachys chloroleuca</name>
    <dbReference type="NCBI Taxonomy" id="1926264"/>
    <lineage>
        <taxon>Eukaryota</taxon>
        <taxon>Fungi</taxon>
        <taxon>Dikarya</taxon>
        <taxon>Ascomycota</taxon>
        <taxon>Pezizomycotina</taxon>
        <taxon>Sordariomycetes</taxon>
        <taxon>Hypocreomycetidae</taxon>
        <taxon>Hypocreales</taxon>
        <taxon>Bionectriaceae</taxon>
        <taxon>Clonostachys</taxon>
    </lineage>
</organism>
<evidence type="ECO:0000313" key="1">
    <source>
        <dbReference type="EMBL" id="CAI6084361.1"/>
    </source>
</evidence>
<sequence>QKKRELEDRLYLKNYWDIYLYINSFNILLPRSFKIGRILSLLAGPGYQEGLGVKIRKQIVSARLNRANPENINRFFNNYNLNTDKVSIIEGYSLNSLIISSNEGSYKYLEQFNKILDLTIIRKANFLEYYTKAHKETLIVKNIKLGFRAIGIYPLNCWKALNKYLSYKKRRAVELDKNEIFCSLVQIKDV</sequence>
<feature type="non-terminal residue" evidence="1">
    <location>
        <position position="190"/>
    </location>
</feature>
<accession>A0AA35LXA5</accession>
<keyword evidence="2" id="KW-1185">Reference proteome</keyword>
<dbReference type="Proteomes" id="UP001160390">
    <property type="component" value="Unassembled WGS sequence"/>
</dbReference>
<reference evidence="1" key="1">
    <citation type="submission" date="2023-01" db="EMBL/GenBank/DDBJ databases">
        <authorList>
            <person name="Piombo E."/>
        </authorList>
    </citation>
    <scope>NUCLEOTIDE SEQUENCE</scope>
</reference>